<sequence>MWCRFPSDPATYDIDSQFLLGPAVMVMPALYQGQTQVEAYFPAGLWYDFESQKVIASTAERVTLDAPIDHINIAIRGGHILPCQVANLTTTSREQLE</sequence>
<evidence type="ECO:0000313" key="3">
    <source>
        <dbReference type="Proteomes" id="UP001235939"/>
    </source>
</evidence>
<evidence type="ECO:0000313" key="2">
    <source>
        <dbReference type="EMBL" id="UYV70151.1"/>
    </source>
</evidence>
<dbReference type="EMBL" id="CP092869">
    <property type="protein sequence ID" value="UYV70151.1"/>
    <property type="molecule type" value="Genomic_DNA"/>
</dbReference>
<dbReference type="Gene3D" id="2.60.40.1180">
    <property type="entry name" value="Golgi alpha-mannosidase II"/>
    <property type="match status" value="1"/>
</dbReference>
<dbReference type="InterPro" id="IPR048395">
    <property type="entry name" value="Glyco_hydro_31_C"/>
</dbReference>
<evidence type="ECO:0000259" key="1">
    <source>
        <dbReference type="Pfam" id="PF21365"/>
    </source>
</evidence>
<dbReference type="PANTHER" id="PTHR22762">
    <property type="entry name" value="ALPHA-GLUCOSIDASE"/>
    <property type="match status" value="1"/>
</dbReference>
<dbReference type="Pfam" id="PF21365">
    <property type="entry name" value="Glyco_hydro_31_3rd"/>
    <property type="match status" value="1"/>
</dbReference>
<accession>A0ABY6KMR9</accession>
<gene>
    <name evidence="2" type="ORF">LAZ67_7001979</name>
</gene>
<reference evidence="2 3" key="1">
    <citation type="submission" date="2022-01" db="EMBL/GenBank/DDBJ databases">
        <title>A chromosomal length assembly of Cordylochernes scorpioides.</title>
        <authorList>
            <person name="Zeh D."/>
            <person name="Zeh J."/>
        </authorList>
    </citation>
    <scope>NUCLEOTIDE SEQUENCE [LARGE SCALE GENOMIC DNA]</scope>
    <source>
        <strain evidence="2">IN4F17</strain>
        <tissue evidence="2">Whole Body</tissue>
    </source>
</reference>
<dbReference type="PANTHER" id="PTHR22762:SF131">
    <property type="entry name" value="GLYCOSIDE HYDROLASE FAMILY 31 N-TERMINAL DOMAIN-CONTAINING PROTEIN"/>
    <property type="match status" value="1"/>
</dbReference>
<keyword evidence="3" id="KW-1185">Reference proteome</keyword>
<feature type="domain" description="Glycosyl hydrolase family 31 C-terminal" evidence="1">
    <location>
        <begin position="1"/>
        <end position="81"/>
    </location>
</feature>
<dbReference type="Proteomes" id="UP001235939">
    <property type="component" value="Chromosome 07"/>
</dbReference>
<organism evidence="2 3">
    <name type="scientific">Cordylochernes scorpioides</name>
    <dbReference type="NCBI Taxonomy" id="51811"/>
    <lineage>
        <taxon>Eukaryota</taxon>
        <taxon>Metazoa</taxon>
        <taxon>Ecdysozoa</taxon>
        <taxon>Arthropoda</taxon>
        <taxon>Chelicerata</taxon>
        <taxon>Arachnida</taxon>
        <taxon>Pseudoscorpiones</taxon>
        <taxon>Cheliferoidea</taxon>
        <taxon>Chernetidae</taxon>
        <taxon>Cordylochernes</taxon>
    </lineage>
</organism>
<protein>
    <submittedName>
        <fullName evidence="2">GAA</fullName>
    </submittedName>
</protein>
<dbReference type="InterPro" id="IPR013780">
    <property type="entry name" value="Glyco_hydro_b"/>
</dbReference>
<proteinExistence type="predicted"/>
<dbReference type="SUPFAM" id="SSF51011">
    <property type="entry name" value="Glycosyl hydrolase domain"/>
    <property type="match status" value="1"/>
</dbReference>
<name>A0ABY6KMR9_9ARAC</name>